<dbReference type="CDD" id="cd09274">
    <property type="entry name" value="RNase_HI_RT_Ty3"/>
    <property type="match status" value="1"/>
</dbReference>
<dbReference type="Pfam" id="PF13975">
    <property type="entry name" value="gag-asp_proteas"/>
    <property type="match status" value="1"/>
</dbReference>
<keyword evidence="8" id="KW-0863">Zinc-finger</keyword>
<dbReference type="InterPro" id="IPR001878">
    <property type="entry name" value="Znf_CCHC"/>
</dbReference>
<evidence type="ECO:0000256" key="5">
    <source>
        <dbReference type="ARBA" id="ARBA00022759"/>
    </source>
</evidence>
<keyword evidence="5" id="KW-0255">Endonuclease</keyword>
<feature type="domain" description="Integrase catalytic" evidence="11">
    <location>
        <begin position="1177"/>
        <end position="1334"/>
    </location>
</feature>
<dbReference type="Gene3D" id="3.10.10.10">
    <property type="entry name" value="HIV Type 1 Reverse Transcriptase, subunit A, domain 1"/>
    <property type="match status" value="1"/>
</dbReference>
<dbReference type="InterPro" id="IPR036875">
    <property type="entry name" value="Znf_CCHC_sf"/>
</dbReference>
<dbReference type="InterPro" id="IPR000477">
    <property type="entry name" value="RT_dom"/>
</dbReference>
<dbReference type="PANTHER" id="PTHR37984">
    <property type="entry name" value="PROTEIN CBG26694"/>
    <property type="match status" value="1"/>
</dbReference>
<dbReference type="SUPFAM" id="SSF56672">
    <property type="entry name" value="DNA/RNA polymerases"/>
    <property type="match status" value="1"/>
</dbReference>
<reference evidence="12 13" key="1">
    <citation type="journal article" date="2022" name="Allergy">
        <title>Genome assembly and annotation of Periplaneta americana reveal a comprehensive cockroach allergen profile.</title>
        <authorList>
            <person name="Wang L."/>
            <person name="Xiong Q."/>
            <person name="Saelim N."/>
            <person name="Wang L."/>
            <person name="Nong W."/>
            <person name="Wan A.T."/>
            <person name="Shi M."/>
            <person name="Liu X."/>
            <person name="Cao Q."/>
            <person name="Hui J.H.L."/>
            <person name="Sookrung N."/>
            <person name="Leung T.F."/>
            <person name="Tungtrongchitr A."/>
            <person name="Tsui S.K.W."/>
        </authorList>
    </citation>
    <scope>NUCLEOTIDE SEQUENCE [LARGE SCALE GENOMIC DNA]</scope>
    <source>
        <strain evidence="12">PWHHKU_190912</strain>
    </source>
</reference>
<dbReference type="EMBL" id="JAJSOF020000023">
    <property type="protein sequence ID" value="KAJ4436138.1"/>
    <property type="molecule type" value="Genomic_DNA"/>
</dbReference>
<evidence type="ECO:0000259" key="10">
    <source>
        <dbReference type="PROSITE" id="PS50878"/>
    </source>
</evidence>
<dbReference type="CDD" id="cd00303">
    <property type="entry name" value="retropepsin_like"/>
    <property type="match status" value="1"/>
</dbReference>
<sequence>MAGLCEGGNEPPGSLKASNPLICGFNCYMMETQAVAWDLLRKEELVYELQVCGVPVDVTAEVPTLLGKLKESDFLVQHPIRKFPKVSISEEIIMMEEIIDTFFGSIEDLKRDFTKDRYRRVSNRLLHWEFRLQDMLGTELEEPDRIRVQMGLQRLLRVKTNLTTLKSHFTLQSLSTQEVKSNGIAADKIALQVHSTEQNNNLESVNASTGWGMNPNVLLSGIPNPIDTLLKPGMIMSVNNIEAILGFLRVLVQMKTLIRIFASFSTHALQLLFPFTIGILSQRLMQAIEQKKDIEHFHTEILTDFLPGRLQHSIFDRMFYRKQLISETIWDYAEELKTIHAMFQSSLSEAQEVGIILSEAIDTEIRAQYLLETPITTYAQLNSLCARNQALLRDYPRNLGLSLTKAGRNNDARDMVPHKCFRCNQIGHFARDCIHNPMVQKRTSIQNNNMARHITTQRDSLPVLVVSNRIRSHAHFKCPVVVLHVQNTFCECLFDTGSVSSLVSKEMVTNLGLLITPKQRIMTSAVSQTFHVEGEVKLRIQIGHFVWKYPCLVVKDLICPMILGNDFMRKTGLIMDLQAELFHFKFAPEYHFSFSDCLSAPSLSPLPSSESVSSITEPDSRGEIDLAHLSPDHRVVFQNIMDEFSDVLNQQLGFTTLIHHQVVLKDQEPVRVPPYRLSPPRMQQLKAKIQDMLQKGIIRPSTSNYSSPIFLVPKGQDDTRPVVDYRVLNSKMKIESVPLPDIHNCFHWFANAKYFTTFDLNSAYYQIPLAEESRAYTAFATDWNLYEFCRVPFGIATGAQVLTRLLDQIFSDINYKFLYHYLDDLVIYSDTWEEHVSHVREVLVRLRKAGLTIKPEKVVFATQAAPLNKLRKKGVPFVWGEEQDKAFWELKEAITTPPVLAIADFERPFILQTDACGSAVAAVLMQETEDCCRPIAYASRTLTDQEHQYSIYELEALVVLFGVEKFRLYLEHVEFSLQTDNQALSWVLARPHKSGRLARWALRLSAFRFTVEHIRGTQNIIADSLSRMFEGYKDEEPLVQTVQYSAPVLDTNPLLFHDVREAQLNDVELGKIHEHLQQGDPCPPYLLKQGLVCFKIKGDDMPKVVIPAALIPAVLKYYHDSVVGGHLGILKTLSKIREYFTWKGIFRDVANYVRTCKICGLSKPAQKLKYGNLASTLADRPMEKWFVDFVGKFPRSKKGNTYILTVVDAFSKFCWLVPVWEATTNSALYVLKGIIASFGCPRMLVTDNATQFISNDFKKFCFGTGIQHITTVPYYPNPSQAERVNRNLRSALIAYHSHDHTSWDSQLDWLQFAFNSARHKSHKLIPFSLMMAYPPQSPLSNLWLFEDLLPDSPDPQQLKDLWTRARRNLRMSHKVSASHYDQGRHPVPFHIGDSVYL</sequence>
<keyword evidence="6" id="KW-0378">Hydrolase</keyword>
<evidence type="ECO:0000256" key="1">
    <source>
        <dbReference type="ARBA" id="ARBA00012493"/>
    </source>
</evidence>
<dbReference type="Pfam" id="PF00078">
    <property type="entry name" value="RVT_1"/>
    <property type="match status" value="1"/>
</dbReference>
<gene>
    <name evidence="12" type="ORF">ANN_18765</name>
</gene>
<dbReference type="PANTHER" id="PTHR37984:SF5">
    <property type="entry name" value="PROTEIN NYNRIN-LIKE"/>
    <property type="match status" value="1"/>
</dbReference>
<keyword evidence="8" id="KW-0479">Metal-binding</keyword>
<evidence type="ECO:0000256" key="3">
    <source>
        <dbReference type="ARBA" id="ARBA00022695"/>
    </source>
</evidence>
<dbReference type="Gene3D" id="3.30.70.270">
    <property type="match status" value="1"/>
</dbReference>
<name>A0ABQ8SPM6_PERAM</name>
<evidence type="ECO:0000256" key="6">
    <source>
        <dbReference type="ARBA" id="ARBA00022801"/>
    </source>
</evidence>
<dbReference type="Gene3D" id="4.10.60.10">
    <property type="entry name" value="Zinc finger, CCHC-type"/>
    <property type="match status" value="1"/>
</dbReference>
<feature type="domain" description="Reverse transcriptase" evidence="10">
    <location>
        <begin position="693"/>
        <end position="877"/>
    </location>
</feature>
<dbReference type="SUPFAM" id="SSF53098">
    <property type="entry name" value="Ribonuclease H-like"/>
    <property type="match status" value="1"/>
</dbReference>
<dbReference type="SUPFAM" id="SSF50630">
    <property type="entry name" value="Acid proteases"/>
    <property type="match status" value="1"/>
</dbReference>
<dbReference type="InterPro" id="IPR036397">
    <property type="entry name" value="RNaseH_sf"/>
</dbReference>
<dbReference type="InterPro" id="IPR041373">
    <property type="entry name" value="RT_RNaseH"/>
</dbReference>
<keyword evidence="2" id="KW-0808">Transferase</keyword>
<dbReference type="PROSITE" id="PS50878">
    <property type="entry name" value="RT_POL"/>
    <property type="match status" value="1"/>
</dbReference>
<keyword evidence="3" id="KW-0548">Nucleotidyltransferase</keyword>
<keyword evidence="13" id="KW-1185">Reference proteome</keyword>
<comment type="caution">
    <text evidence="12">The sequence shown here is derived from an EMBL/GenBank/DDBJ whole genome shotgun (WGS) entry which is preliminary data.</text>
</comment>
<dbReference type="Pfam" id="PF00098">
    <property type="entry name" value="zf-CCHC"/>
    <property type="match status" value="1"/>
</dbReference>
<dbReference type="Gene3D" id="2.40.70.10">
    <property type="entry name" value="Acid Proteases"/>
    <property type="match status" value="1"/>
</dbReference>
<dbReference type="InterPro" id="IPR043128">
    <property type="entry name" value="Rev_trsase/Diguanyl_cyclase"/>
</dbReference>
<dbReference type="Gene3D" id="3.30.420.10">
    <property type="entry name" value="Ribonuclease H-like superfamily/Ribonuclease H"/>
    <property type="match status" value="1"/>
</dbReference>
<keyword evidence="7" id="KW-0695">RNA-directed DNA polymerase</keyword>
<evidence type="ECO:0000259" key="9">
    <source>
        <dbReference type="PROSITE" id="PS50158"/>
    </source>
</evidence>
<accession>A0ABQ8SPM6</accession>
<keyword evidence="4" id="KW-0540">Nuclease</keyword>
<dbReference type="PROSITE" id="PS50994">
    <property type="entry name" value="INTEGRASE"/>
    <property type="match status" value="1"/>
</dbReference>
<evidence type="ECO:0000256" key="4">
    <source>
        <dbReference type="ARBA" id="ARBA00022722"/>
    </source>
</evidence>
<evidence type="ECO:0000313" key="12">
    <source>
        <dbReference type="EMBL" id="KAJ4436138.1"/>
    </source>
</evidence>
<dbReference type="InterPro" id="IPR001584">
    <property type="entry name" value="Integrase_cat-core"/>
</dbReference>
<dbReference type="InterPro" id="IPR041588">
    <property type="entry name" value="Integrase_H2C2"/>
</dbReference>
<evidence type="ECO:0000256" key="7">
    <source>
        <dbReference type="ARBA" id="ARBA00022918"/>
    </source>
</evidence>
<dbReference type="InterPro" id="IPR021109">
    <property type="entry name" value="Peptidase_aspartic_dom_sf"/>
</dbReference>
<protein>
    <recommendedName>
        <fullName evidence="1">RNA-directed DNA polymerase</fullName>
        <ecNumber evidence="1">2.7.7.49</ecNumber>
    </recommendedName>
</protein>
<dbReference type="InterPro" id="IPR012337">
    <property type="entry name" value="RNaseH-like_sf"/>
</dbReference>
<feature type="domain" description="CCHC-type" evidence="9">
    <location>
        <begin position="419"/>
        <end position="433"/>
    </location>
</feature>
<dbReference type="CDD" id="cd01647">
    <property type="entry name" value="RT_LTR"/>
    <property type="match status" value="1"/>
</dbReference>
<dbReference type="PROSITE" id="PS50158">
    <property type="entry name" value="ZF_CCHC"/>
    <property type="match status" value="1"/>
</dbReference>
<dbReference type="Proteomes" id="UP001148838">
    <property type="component" value="Unassembled WGS sequence"/>
</dbReference>
<evidence type="ECO:0000259" key="11">
    <source>
        <dbReference type="PROSITE" id="PS50994"/>
    </source>
</evidence>
<keyword evidence="8" id="KW-0862">Zinc</keyword>
<dbReference type="EC" id="2.7.7.49" evidence="1"/>
<dbReference type="SMART" id="SM00343">
    <property type="entry name" value="ZnF_C2HC"/>
    <property type="match status" value="1"/>
</dbReference>
<dbReference type="Pfam" id="PF17921">
    <property type="entry name" value="Integrase_H2C2"/>
    <property type="match status" value="1"/>
</dbReference>
<dbReference type="Pfam" id="PF00665">
    <property type="entry name" value="rve"/>
    <property type="match status" value="1"/>
</dbReference>
<dbReference type="InterPro" id="IPR043502">
    <property type="entry name" value="DNA/RNA_pol_sf"/>
</dbReference>
<organism evidence="12 13">
    <name type="scientific">Periplaneta americana</name>
    <name type="common">American cockroach</name>
    <name type="synonym">Blatta americana</name>
    <dbReference type="NCBI Taxonomy" id="6978"/>
    <lineage>
        <taxon>Eukaryota</taxon>
        <taxon>Metazoa</taxon>
        <taxon>Ecdysozoa</taxon>
        <taxon>Arthropoda</taxon>
        <taxon>Hexapoda</taxon>
        <taxon>Insecta</taxon>
        <taxon>Pterygota</taxon>
        <taxon>Neoptera</taxon>
        <taxon>Polyneoptera</taxon>
        <taxon>Dictyoptera</taxon>
        <taxon>Blattodea</taxon>
        <taxon>Blattoidea</taxon>
        <taxon>Blattidae</taxon>
        <taxon>Blattinae</taxon>
        <taxon>Periplaneta</taxon>
    </lineage>
</organism>
<dbReference type="Gene3D" id="1.10.340.70">
    <property type="match status" value="1"/>
</dbReference>
<dbReference type="Pfam" id="PF17917">
    <property type="entry name" value="RT_RNaseH"/>
    <property type="match status" value="1"/>
</dbReference>
<evidence type="ECO:0000256" key="2">
    <source>
        <dbReference type="ARBA" id="ARBA00022679"/>
    </source>
</evidence>
<dbReference type="InterPro" id="IPR050951">
    <property type="entry name" value="Retrovirus_Pol_polyprotein"/>
</dbReference>
<dbReference type="SUPFAM" id="SSF57756">
    <property type="entry name" value="Retrovirus zinc finger-like domains"/>
    <property type="match status" value="1"/>
</dbReference>
<evidence type="ECO:0000313" key="13">
    <source>
        <dbReference type="Proteomes" id="UP001148838"/>
    </source>
</evidence>
<dbReference type="Gene3D" id="3.10.20.370">
    <property type="match status" value="1"/>
</dbReference>
<proteinExistence type="predicted"/>
<evidence type="ECO:0000256" key="8">
    <source>
        <dbReference type="PROSITE-ProRule" id="PRU00047"/>
    </source>
</evidence>